<protein>
    <submittedName>
        <fullName evidence="6">Protein containing SmpA/OmlA domain protein</fullName>
    </submittedName>
</protein>
<sequence>MSLMGLTACGTLVQSKQVLNQVHPGMTTEEVSRILGEPDYRRFNREVEEWEYHKWLSGSEAVVIVCFEGGGVVSMDSFERPQAAQPTAPPVVQVPPLGEPEAHPSHPHRLPRMSDAEFEAFYRKVKAEAFSSDQRDMIRALSKSKRLTCRQCAQLLTFFSFEDEQMAAFRWFAPHLVDKENYREIQKQFDFSLGRDEVKKVLGF</sequence>
<organism evidence="6">
    <name type="scientific">gut metagenome</name>
    <dbReference type="NCBI Taxonomy" id="749906"/>
    <lineage>
        <taxon>unclassified sequences</taxon>
        <taxon>metagenomes</taxon>
        <taxon>organismal metagenomes</taxon>
    </lineage>
</organism>
<name>J9GZK2_9ZZZZ</name>
<keyword evidence="2" id="KW-0472">Membrane</keyword>
<proteinExistence type="predicted"/>
<dbReference type="Pfam" id="PF04355">
    <property type="entry name" value="BamE"/>
    <property type="match status" value="1"/>
</dbReference>
<evidence type="ECO:0000259" key="4">
    <source>
        <dbReference type="Pfam" id="PF04355"/>
    </source>
</evidence>
<dbReference type="GO" id="GO:0019867">
    <property type="term" value="C:outer membrane"/>
    <property type="evidence" value="ECO:0007669"/>
    <property type="project" value="InterPro"/>
</dbReference>
<evidence type="ECO:0000313" key="6">
    <source>
        <dbReference type="EMBL" id="EJX08718.1"/>
    </source>
</evidence>
<dbReference type="AlphaFoldDB" id="J9GZK2"/>
<feature type="region of interest" description="Disordered" evidence="3">
    <location>
        <begin position="80"/>
        <end position="110"/>
    </location>
</feature>
<dbReference type="InterPro" id="IPR037873">
    <property type="entry name" value="BamE-like"/>
</dbReference>
<feature type="domain" description="DUF4476" evidence="5">
    <location>
        <begin position="113"/>
        <end position="202"/>
    </location>
</feature>
<reference evidence="6" key="1">
    <citation type="journal article" date="2012" name="PLoS ONE">
        <title>Gene sets for utilization of primary and secondary nutrition supplies in the distal gut of endangered iberian lynx.</title>
        <authorList>
            <person name="Alcaide M."/>
            <person name="Messina E."/>
            <person name="Richter M."/>
            <person name="Bargiela R."/>
            <person name="Peplies J."/>
            <person name="Huws S.A."/>
            <person name="Newbold C.J."/>
            <person name="Golyshin P.N."/>
            <person name="Simon M.A."/>
            <person name="Lopez G."/>
            <person name="Yakimov M.M."/>
            <person name="Ferrer M."/>
        </authorList>
    </citation>
    <scope>NUCLEOTIDE SEQUENCE</scope>
</reference>
<gene>
    <name evidence="6" type="ORF">EVA_03154</name>
</gene>
<evidence type="ECO:0000256" key="3">
    <source>
        <dbReference type="SAM" id="MobiDB-lite"/>
    </source>
</evidence>
<evidence type="ECO:0000256" key="2">
    <source>
        <dbReference type="ARBA" id="ARBA00023136"/>
    </source>
</evidence>
<dbReference type="EMBL" id="AMCI01000552">
    <property type="protein sequence ID" value="EJX08718.1"/>
    <property type="molecule type" value="Genomic_DNA"/>
</dbReference>
<dbReference type="Pfam" id="PF14771">
    <property type="entry name" value="DUF4476"/>
    <property type="match status" value="1"/>
</dbReference>
<feature type="domain" description="Outer membrane protein assembly factor BamE" evidence="4">
    <location>
        <begin position="15"/>
        <end position="74"/>
    </location>
</feature>
<evidence type="ECO:0000256" key="1">
    <source>
        <dbReference type="ARBA" id="ARBA00022729"/>
    </source>
</evidence>
<comment type="caution">
    <text evidence="6">The sequence shown here is derived from an EMBL/GenBank/DDBJ whole genome shotgun (WGS) entry which is preliminary data.</text>
</comment>
<keyword evidence="1" id="KW-0732">Signal</keyword>
<dbReference type="Gene3D" id="3.30.1450.10">
    <property type="match status" value="1"/>
</dbReference>
<dbReference type="InterPro" id="IPR028011">
    <property type="entry name" value="DUF4476"/>
</dbReference>
<accession>J9GZK2</accession>
<evidence type="ECO:0000259" key="5">
    <source>
        <dbReference type="Pfam" id="PF14771"/>
    </source>
</evidence>
<dbReference type="InterPro" id="IPR007450">
    <property type="entry name" value="BamE_dom"/>
</dbReference>